<dbReference type="FunFam" id="3.90.190.10:FF:000157">
    <property type="entry name" value="Protein-tyrosine phosphatase"/>
    <property type="match status" value="1"/>
</dbReference>
<feature type="binding site" evidence="2">
    <location>
        <position position="248"/>
    </location>
    <ligand>
        <name>Mg(2+)</name>
        <dbReference type="ChEBI" id="CHEBI:18420"/>
        <label>1</label>
    </ligand>
</feature>
<comment type="cofactor">
    <cofactor evidence="2">
        <name>Mg(2+)</name>
        <dbReference type="ChEBI" id="CHEBI:18420"/>
    </cofactor>
    <text evidence="2">Binds 2 magnesium ions per subunit.</text>
</comment>
<dbReference type="SUPFAM" id="SSF52799">
    <property type="entry name" value="(Phosphotyrosine protein) phosphatases II"/>
    <property type="match status" value="1"/>
</dbReference>
<feature type="binding site" evidence="2">
    <location>
        <position position="447"/>
    </location>
    <ligand>
        <name>Mg(2+)</name>
        <dbReference type="ChEBI" id="CHEBI:18420"/>
        <label>1</label>
    </ligand>
</feature>
<sequence length="494" mass="51651">MARGNARTSATHPLQIASVAAGPGLGSVGLTFCPGKHQANAATGTWARDLRTDVQAIAAWGASTIVTLVEDHELVDLKVSALGPAFTAAHMEWRHLPIRDVSVPDAAFGAAWQRVGPDLRDQLRAGFNILVHCKGGLGRAGMIAALLLVDLGWSPNAALAAVREVRPGAVETSAQARYVLGLTAVDEASAATDPYAIRDRSRGALLGLSVGDAIGTTLEFSRRDTKPPVTDMVGGGPFGLKPGEWTDDTAMALALADSLAENAALNEADLMQRFVRWWRAGEYSCTGRCFDIGITTREALARFEQDGDPIAGSTDPNSAGNGSLMRLAPVAIRHWRDRKRMGSIAARQSRTTHGAAEAVDACVGYAGVLADAITGAPKTDVLLRSKAAGSPVIADILAGSWKGKRRDHIKSSGYVAHSLEAALWCVARTSSFRSAVLLAANLGDDADTVAAITGQLAGALYGADGIPAAWLEQLAWRDRLQAAAEALTDEGAAA</sequence>
<evidence type="ECO:0000313" key="5">
    <source>
        <dbReference type="Proteomes" id="UP000262699"/>
    </source>
</evidence>
<proteinExistence type="predicted"/>
<dbReference type="InterPro" id="IPR029021">
    <property type="entry name" value="Prot-tyrosine_phosphatase-like"/>
</dbReference>
<dbReference type="EMBL" id="DOYJ01000088">
    <property type="protein sequence ID" value="HCB75094.1"/>
    <property type="molecule type" value="Genomic_DNA"/>
</dbReference>
<dbReference type="InterPro" id="IPR057023">
    <property type="entry name" value="PTP-SAK"/>
</dbReference>
<dbReference type="Gene3D" id="1.10.4080.10">
    <property type="entry name" value="ADP-ribosylation/Crystallin J1"/>
    <property type="match status" value="1"/>
</dbReference>
<protein>
    <recommendedName>
        <fullName evidence="3">Tyrosine specific protein phosphatases domain-containing protein</fullName>
    </recommendedName>
</protein>
<evidence type="ECO:0000259" key="3">
    <source>
        <dbReference type="PROSITE" id="PS50056"/>
    </source>
</evidence>
<comment type="caution">
    <text evidence="4">The sequence shown here is derived from an EMBL/GenBank/DDBJ whole genome shotgun (WGS) entry which is preliminary data.</text>
</comment>
<dbReference type="GO" id="GO:0016791">
    <property type="term" value="F:phosphatase activity"/>
    <property type="evidence" value="ECO:0007669"/>
    <property type="project" value="UniProtKB-ARBA"/>
</dbReference>
<dbReference type="AlphaFoldDB" id="A0A3D0WAS5"/>
<dbReference type="Gene3D" id="3.90.190.10">
    <property type="entry name" value="Protein tyrosine phosphatase superfamily"/>
    <property type="match status" value="1"/>
</dbReference>
<reference evidence="4 5" key="1">
    <citation type="journal article" date="2018" name="Nat. Biotechnol.">
        <title>A standardized bacterial taxonomy based on genome phylogeny substantially revises the tree of life.</title>
        <authorList>
            <person name="Parks D.H."/>
            <person name="Chuvochina M."/>
            <person name="Waite D.W."/>
            <person name="Rinke C."/>
            <person name="Skarshewski A."/>
            <person name="Chaumeil P.A."/>
            <person name="Hugenholtz P."/>
        </authorList>
    </citation>
    <scope>NUCLEOTIDE SEQUENCE [LARGE SCALE GENOMIC DNA]</scope>
    <source>
        <strain evidence="4">UBA9015</strain>
    </source>
</reference>
<evidence type="ECO:0000256" key="1">
    <source>
        <dbReference type="ARBA" id="ARBA00022801"/>
    </source>
</evidence>
<dbReference type="PANTHER" id="PTHR16222">
    <property type="entry name" value="ADP-RIBOSYLGLYCOHYDROLASE"/>
    <property type="match status" value="1"/>
</dbReference>
<dbReference type="Pfam" id="PF03747">
    <property type="entry name" value="ADP_ribosyl_GH"/>
    <property type="match status" value="1"/>
</dbReference>
<dbReference type="SMART" id="SM00404">
    <property type="entry name" value="PTPc_motif"/>
    <property type="match status" value="1"/>
</dbReference>
<evidence type="ECO:0000256" key="2">
    <source>
        <dbReference type="PIRSR" id="PIRSR605502-1"/>
    </source>
</evidence>
<dbReference type="CDD" id="cd14505">
    <property type="entry name" value="CDKN3-like"/>
    <property type="match status" value="1"/>
</dbReference>
<feature type="domain" description="Tyrosine specific protein phosphatases" evidence="3">
    <location>
        <begin position="119"/>
        <end position="177"/>
    </location>
</feature>
<feature type="binding site" evidence="2">
    <location>
        <position position="247"/>
    </location>
    <ligand>
        <name>Mg(2+)</name>
        <dbReference type="ChEBI" id="CHEBI:18420"/>
        <label>1</label>
    </ligand>
</feature>
<feature type="binding site" evidence="2">
    <location>
        <position position="448"/>
    </location>
    <ligand>
        <name>Mg(2+)</name>
        <dbReference type="ChEBI" id="CHEBI:18420"/>
        <label>1</label>
    </ligand>
</feature>
<gene>
    <name evidence="4" type="ORF">DEP91_02810</name>
</gene>
<dbReference type="Proteomes" id="UP000262699">
    <property type="component" value="Unassembled WGS sequence"/>
</dbReference>
<name>A0A3D0WAS5_9SPHN</name>
<dbReference type="InterPro" id="IPR005502">
    <property type="entry name" value="Ribosyl_crysJ1"/>
</dbReference>
<accession>A0A3D0WAS5</accession>
<dbReference type="SUPFAM" id="SSF101478">
    <property type="entry name" value="ADP-ribosylglycohydrolase"/>
    <property type="match status" value="1"/>
</dbReference>
<dbReference type="InterPro" id="IPR003595">
    <property type="entry name" value="Tyr_Pase_cat"/>
</dbReference>
<dbReference type="InterPro" id="IPR000387">
    <property type="entry name" value="Tyr_Pase_dom"/>
</dbReference>
<dbReference type="GO" id="GO:0046872">
    <property type="term" value="F:metal ion binding"/>
    <property type="evidence" value="ECO:0007669"/>
    <property type="project" value="UniProtKB-KW"/>
</dbReference>
<keyword evidence="1" id="KW-0378">Hydrolase</keyword>
<dbReference type="InterPro" id="IPR050792">
    <property type="entry name" value="ADP-ribosylglycohydrolase"/>
</dbReference>
<feature type="binding site" evidence="2">
    <location>
        <position position="445"/>
    </location>
    <ligand>
        <name>Mg(2+)</name>
        <dbReference type="ChEBI" id="CHEBI:18420"/>
        <label>1</label>
    </ligand>
</feature>
<dbReference type="InterPro" id="IPR036705">
    <property type="entry name" value="Ribosyl_crysJ1_sf"/>
</dbReference>
<dbReference type="Pfam" id="PF22784">
    <property type="entry name" value="PTP-SAK"/>
    <property type="match status" value="1"/>
</dbReference>
<evidence type="ECO:0000313" key="4">
    <source>
        <dbReference type="EMBL" id="HCB75094.1"/>
    </source>
</evidence>
<organism evidence="4 5">
    <name type="scientific">Sphingomonas bacterium</name>
    <dbReference type="NCBI Taxonomy" id="1895847"/>
    <lineage>
        <taxon>Bacteria</taxon>
        <taxon>Pseudomonadati</taxon>
        <taxon>Pseudomonadota</taxon>
        <taxon>Alphaproteobacteria</taxon>
        <taxon>Sphingomonadales</taxon>
        <taxon>Sphingomonadaceae</taxon>
        <taxon>Sphingomonas</taxon>
    </lineage>
</organism>
<feature type="binding site" evidence="2">
    <location>
        <position position="246"/>
    </location>
    <ligand>
        <name>Mg(2+)</name>
        <dbReference type="ChEBI" id="CHEBI:18420"/>
        <label>1</label>
    </ligand>
</feature>
<dbReference type="PROSITE" id="PS50056">
    <property type="entry name" value="TYR_PHOSPHATASE_2"/>
    <property type="match status" value="1"/>
</dbReference>
<keyword evidence="2" id="KW-0479">Metal-binding</keyword>
<keyword evidence="2" id="KW-0460">Magnesium</keyword>
<dbReference type="PANTHER" id="PTHR16222:SF12">
    <property type="entry name" value="ADP-RIBOSYLGLYCOHYDROLASE-RELATED"/>
    <property type="match status" value="1"/>
</dbReference>